<comment type="similarity">
    <text evidence="1">Belongs to the MBF1 family.</text>
</comment>
<dbReference type="EMBL" id="LN483124">
    <property type="protein sequence ID" value="CED82273.1"/>
    <property type="molecule type" value="Genomic_DNA"/>
</dbReference>
<organism evidence="8">
    <name type="scientific">Phaffia rhodozyma</name>
    <name type="common">Yeast</name>
    <name type="synonym">Xanthophyllomyces dendrorhous</name>
    <dbReference type="NCBI Taxonomy" id="264483"/>
    <lineage>
        <taxon>Eukaryota</taxon>
        <taxon>Fungi</taxon>
        <taxon>Dikarya</taxon>
        <taxon>Basidiomycota</taxon>
        <taxon>Agaricomycotina</taxon>
        <taxon>Tremellomycetes</taxon>
        <taxon>Cystofilobasidiales</taxon>
        <taxon>Mrakiaceae</taxon>
        <taxon>Phaffia</taxon>
    </lineage>
</organism>
<evidence type="ECO:0000256" key="6">
    <source>
        <dbReference type="SAM" id="MobiDB-lite"/>
    </source>
</evidence>
<comment type="function">
    <text evidence="5">Transcriptional coactivator that stimulates GCN4-dependent transcriptional activity by bridging the DNA-binding region of GCN4 and TBP (SPT15), thereby recruiting TBP to GCN4-bound promoters. Involved in induction of the ribosome quality control (RQC) pathway; a pathway that degrades nascent peptide chains during problematic translation. Required to prevent stalled ribosomes from frameshifting.</text>
</comment>
<evidence type="ECO:0000259" key="7">
    <source>
        <dbReference type="PROSITE" id="PS50943"/>
    </source>
</evidence>
<dbReference type="GO" id="GO:0005634">
    <property type="term" value="C:nucleus"/>
    <property type="evidence" value="ECO:0007669"/>
    <property type="project" value="TreeGrafter"/>
</dbReference>
<protein>
    <submittedName>
        <fullName evidence="8">Mbf1-domain-containing protein</fullName>
    </submittedName>
</protein>
<dbReference type="Gene3D" id="1.10.260.40">
    <property type="entry name" value="lambda repressor-like DNA-binding domains"/>
    <property type="match status" value="1"/>
</dbReference>
<proteinExistence type="inferred from homology"/>
<evidence type="ECO:0000256" key="4">
    <source>
        <dbReference type="ARBA" id="ARBA00023163"/>
    </source>
</evidence>
<dbReference type="Pfam" id="PF01381">
    <property type="entry name" value="HTH_3"/>
    <property type="match status" value="1"/>
</dbReference>
<sequence>MSDWDSHVVIGSKGRRPAVAKTESAVNAARRSGVAVDTSSKGVSNKAARGPDHQKIAALDRDDEAKPPATVNPSVGSAMSKARMAVKSADGKSMTQKDLATKVNEKPSVIQDYENGKAIPNPALLAKLERALGVKLRGDPSLIGTPLNKPGSKK</sequence>
<keyword evidence="3" id="KW-0238">DNA-binding</keyword>
<feature type="region of interest" description="Disordered" evidence="6">
    <location>
        <begin position="1"/>
        <end position="103"/>
    </location>
</feature>
<feature type="compositionally biased region" description="Basic and acidic residues" evidence="6">
    <location>
        <begin position="49"/>
        <end position="66"/>
    </location>
</feature>
<dbReference type="GO" id="GO:0003677">
    <property type="term" value="F:DNA binding"/>
    <property type="evidence" value="ECO:0007669"/>
    <property type="project" value="UniProtKB-KW"/>
</dbReference>
<evidence type="ECO:0000256" key="3">
    <source>
        <dbReference type="ARBA" id="ARBA00023125"/>
    </source>
</evidence>
<evidence type="ECO:0000256" key="1">
    <source>
        <dbReference type="ARBA" id="ARBA00009802"/>
    </source>
</evidence>
<dbReference type="InterPro" id="IPR013729">
    <property type="entry name" value="MBF1_N"/>
</dbReference>
<name>A0A0F7SQ58_PHARH</name>
<dbReference type="InterPro" id="IPR010982">
    <property type="entry name" value="Lambda_DNA-bd_dom_sf"/>
</dbReference>
<dbReference type="SUPFAM" id="SSF47413">
    <property type="entry name" value="lambda repressor-like DNA-binding domains"/>
    <property type="match status" value="1"/>
</dbReference>
<dbReference type="SMART" id="SM00530">
    <property type="entry name" value="HTH_XRE"/>
    <property type="match status" value="1"/>
</dbReference>
<reference evidence="8" key="1">
    <citation type="submission" date="2014-08" db="EMBL/GenBank/DDBJ databases">
        <authorList>
            <person name="Sharma Rahul"/>
            <person name="Thines Marco"/>
        </authorList>
    </citation>
    <scope>NUCLEOTIDE SEQUENCE</scope>
</reference>
<keyword evidence="4" id="KW-0804">Transcription</keyword>
<keyword evidence="2" id="KW-0805">Transcription regulation</keyword>
<dbReference type="InterPro" id="IPR001387">
    <property type="entry name" value="Cro/C1-type_HTH"/>
</dbReference>
<evidence type="ECO:0000256" key="5">
    <source>
        <dbReference type="ARBA" id="ARBA00035107"/>
    </source>
</evidence>
<feature type="domain" description="HTH cro/C1-type" evidence="7">
    <location>
        <begin position="92"/>
        <end position="143"/>
    </location>
</feature>
<dbReference type="PANTHER" id="PTHR10245:SF15">
    <property type="entry name" value="ENDOTHELIAL DIFFERENTIATION-RELATED FACTOR 1"/>
    <property type="match status" value="1"/>
</dbReference>
<evidence type="ECO:0000313" key="8">
    <source>
        <dbReference type="EMBL" id="CED82273.1"/>
    </source>
</evidence>
<dbReference type="PANTHER" id="PTHR10245">
    <property type="entry name" value="ENDOTHELIAL DIFFERENTIATION-RELATED FACTOR 1 MULTIPROTEIN BRIDGING FACTOR 1"/>
    <property type="match status" value="1"/>
</dbReference>
<dbReference type="PROSITE" id="PS50943">
    <property type="entry name" value="HTH_CROC1"/>
    <property type="match status" value="1"/>
</dbReference>
<accession>A0A0F7SQ58</accession>
<dbReference type="AlphaFoldDB" id="A0A0F7SQ58"/>
<evidence type="ECO:0000256" key="2">
    <source>
        <dbReference type="ARBA" id="ARBA00023015"/>
    </source>
</evidence>
<dbReference type="CDD" id="cd00093">
    <property type="entry name" value="HTH_XRE"/>
    <property type="match status" value="1"/>
</dbReference>
<dbReference type="Pfam" id="PF08523">
    <property type="entry name" value="MBF1"/>
    <property type="match status" value="1"/>
</dbReference>